<dbReference type="PANTHER" id="PTHR28246:SF1">
    <property type="entry name" value="G1-SPECIFIC TRANSCRIPTIONAL REPRESSOR WHI5-RELATED"/>
    <property type="match status" value="1"/>
</dbReference>
<dbReference type="Pfam" id="PF08528">
    <property type="entry name" value="Whi5"/>
    <property type="match status" value="1"/>
</dbReference>
<protein>
    <submittedName>
        <fullName evidence="10">Uncharacterized protein</fullName>
    </submittedName>
</protein>
<dbReference type="EMBL" id="JAPDRN010000011">
    <property type="protein sequence ID" value="KAJ9641650.1"/>
    <property type="molecule type" value="Genomic_DNA"/>
</dbReference>
<comment type="subcellular location">
    <subcellularLocation>
        <location evidence="2">Cytoplasm</location>
    </subcellularLocation>
    <subcellularLocation>
        <location evidence="1">Nucleus</location>
    </subcellularLocation>
</comment>
<keyword evidence="6" id="KW-0805">Transcription regulation</keyword>
<dbReference type="GO" id="GO:0003712">
    <property type="term" value="F:transcription coregulator activity"/>
    <property type="evidence" value="ECO:0007669"/>
    <property type="project" value="TreeGrafter"/>
</dbReference>
<feature type="compositionally biased region" description="Low complexity" evidence="9">
    <location>
        <begin position="58"/>
        <end position="72"/>
    </location>
</feature>
<feature type="region of interest" description="Disordered" evidence="9">
    <location>
        <begin position="19"/>
        <end position="127"/>
    </location>
</feature>
<keyword evidence="11" id="KW-1185">Reference proteome</keyword>
<dbReference type="InterPro" id="IPR039198">
    <property type="entry name" value="Srl3/Whi5"/>
</dbReference>
<dbReference type="GO" id="GO:0000082">
    <property type="term" value="P:G1/S transition of mitotic cell cycle"/>
    <property type="evidence" value="ECO:0007669"/>
    <property type="project" value="InterPro"/>
</dbReference>
<evidence type="ECO:0000256" key="7">
    <source>
        <dbReference type="ARBA" id="ARBA00023163"/>
    </source>
</evidence>
<reference evidence="10" key="1">
    <citation type="submission" date="2022-10" db="EMBL/GenBank/DDBJ databases">
        <title>Culturing micro-colonial fungi from biological soil crusts in the Mojave desert and describing Neophaeococcomyces mojavensis, and introducing the new genera and species Taxawa tesnikishii.</title>
        <authorList>
            <person name="Kurbessoian T."/>
            <person name="Stajich J.E."/>
        </authorList>
    </citation>
    <scope>NUCLEOTIDE SEQUENCE</scope>
    <source>
        <strain evidence="10">TK_35</strain>
    </source>
</reference>
<dbReference type="GO" id="GO:0033309">
    <property type="term" value="C:SBF transcription complex"/>
    <property type="evidence" value="ECO:0007669"/>
    <property type="project" value="TreeGrafter"/>
</dbReference>
<feature type="region of interest" description="Disordered" evidence="9">
    <location>
        <begin position="415"/>
        <end position="434"/>
    </location>
</feature>
<evidence type="ECO:0000313" key="11">
    <source>
        <dbReference type="Proteomes" id="UP001172681"/>
    </source>
</evidence>
<sequence length="434" mass="46331">MLDPHPLTLAPPEAAITNLARSSEDSNTSQQIPLNISTSDVSSTAALPTVPDEEEDTPPTSTTSSQLGSQETRSIELQEQKESTENLAVTDAVQEHRSNTNSQSPPPNSLSGAKRTASGEVKRSSVNGLADVVSQSKGFGHARTTSSVSNGNISEVGLARATTANPGTDTDQLSQQLRTRLKYAMIKVQNGWQTRSLDEVESLASQSPRSTVSGFPNSPRPRGLLSPRTVMSRSYGRESSESDSSDSTLETRALVTLNSPQVSSRRALAPPVDIVPSSRRRATPNGTYQNTHSARHTSQSSRPPTSHRTPSQNAAMEADAVETLLFMASPNNSGYNPSLSQDSTIRSTQTFAASQLTSPLRTQFSQTSMTSPKRVAFSNGRPVYDKAAIIDRMLNDLSDDSDEELERAFELAEKSKISSAATAAAPPAASTVLT</sequence>
<evidence type="ECO:0000313" key="10">
    <source>
        <dbReference type="EMBL" id="KAJ9641650.1"/>
    </source>
</evidence>
<evidence type="ECO:0000256" key="5">
    <source>
        <dbReference type="ARBA" id="ARBA00022491"/>
    </source>
</evidence>
<keyword evidence="8" id="KW-0539">Nucleus</keyword>
<feature type="compositionally biased region" description="Low complexity" evidence="9">
    <location>
        <begin position="418"/>
        <end position="434"/>
    </location>
</feature>
<evidence type="ECO:0000256" key="9">
    <source>
        <dbReference type="SAM" id="MobiDB-lite"/>
    </source>
</evidence>
<feature type="compositionally biased region" description="Polar residues" evidence="9">
    <location>
        <begin position="19"/>
        <end position="46"/>
    </location>
</feature>
<name>A0AA38YAU7_9EURO</name>
<keyword evidence="7" id="KW-0804">Transcription</keyword>
<organism evidence="10 11">
    <name type="scientific">Knufia peltigerae</name>
    <dbReference type="NCBI Taxonomy" id="1002370"/>
    <lineage>
        <taxon>Eukaryota</taxon>
        <taxon>Fungi</taxon>
        <taxon>Dikarya</taxon>
        <taxon>Ascomycota</taxon>
        <taxon>Pezizomycotina</taxon>
        <taxon>Eurotiomycetes</taxon>
        <taxon>Chaetothyriomycetidae</taxon>
        <taxon>Chaetothyriales</taxon>
        <taxon>Trichomeriaceae</taxon>
        <taxon>Knufia</taxon>
    </lineage>
</organism>
<feature type="compositionally biased region" description="Polar residues" evidence="9">
    <location>
        <begin position="203"/>
        <end position="216"/>
    </location>
</feature>
<comment type="caution">
    <text evidence="10">The sequence shown here is derived from an EMBL/GenBank/DDBJ whole genome shotgun (WGS) entry which is preliminary data.</text>
</comment>
<feature type="compositionally biased region" description="Basic and acidic residues" evidence="9">
    <location>
        <begin position="73"/>
        <end position="84"/>
    </location>
</feature>
<dbReference type="InterPro" id="IPR013734">
    <property type="entry name" value="TF_Nrm1/Whi5"/>
</dbReference>
<evidence type="ECO:0000256" key="8">
    <source>
        <dbReference type="ARBA" id="ARBA00023242"/>
    </source>
</evidence>
<evidence type="ECO:0000256" key="4">
    <source>
        <dbReference type="ARBA" id="ARBA00022490"/>
    </source>
</evidence>
<dbReference type="GO" id="GO:0005737">
    <property type="term" value="C:cytoplasm"/>
    <property type="evidence" value="ECO:0007669"/>
    <property type="project" value="UniProtKB-SubCell"/>
</dbReference>
<gene>
    <name evidence="10" type="ORF">H2204_002712</name>
</gene>
<evidence type="ECO:0000256" key="6">
    <source>
        <dbReference type="ARBA" id="ARBA00023015"/>
    </source>
</evidence>
<proteinExistence type="inferred from homology"/>
<evidence type="ECO:0000256" key="3">
    <source>
        <dbReference type="ARBA" id="ARBA00006922"/>
    </source>
</evidence>
<keyword evidence="5" id="KW-0678">Repressor</keyword>
<dbReference type="PANTHER" id="PTHR28246">
    <property type="entry name" value="G1-SPECIFIC TRANSCRIPTIONAL REPRESSOR WHI5-RELATED"/>
    <property type="match status" value="1"/>
</dbReference>
<keyword evidence="4" id="KW-0963">Cytoplasm</keyword>
<comment type="similarity">
    <text evidence="3">Belongs to the WHI5/NRM1 family.</text>
</comment>
<accession>A0AA38YAU7</accession>
<feature type="region of interest" description="Disordered" evidence="9">
    <location>
        <begin position="203"/>
        <end position="314"/>
    </location>
</feature>
<feature type="compositionally biased region" description="Low complexity" evidence="9">
    <location>
        <begin position="296"/>
        <end position="312"/>
    </location>
</feature>
<dbReference type="Proteomes" id="UP001172681">
    <property type="component" value="Unassembled WGS sequence"/>
</dbReference>
<evidence type="ECO:0000256" key="1">
    <source>
        <dbReference type="ARBA" id="ARBA00004123"/>
    </source>
</evidence>
<evidence type="ECO:0000256" key="2">
    <source>
        <dbReference type="ARBA" id="ARBA00004496"/>
    </source>
</evidence>
<dbReference type="AlphaFoldDB" id="A0AA38YAU7"/>